<organism evidence="2 3">
    <name type="scientific">Desulfatibacillum aliphaticivorans</name>
    <dbReference type="NCBI Taxonomy" id="218208"/>
    <lineage>
        <taxon>Bacteria</taxon>
        <taxon>Pseudomonadati</taxon>
        <taxon>Thermodesulfobacteriota</taxon>
        <taxon>Desulfobacteria</taxon>
        <taxon>Desulfobacterales</taxon>
        <taxon>Desulfatibacillaceae</taxon>
        <taxon>Desulfatibacillum</taxon>
    </lineage>
</organism>
<evidence type="ECO:0000313" key="3">
    <source>
        <dbReference type="Proteomes" id="UP000000739"/>
    </source>
</evidence>
<sequence>MRKKFAITSNVKRFTAAVNGIMQAPPGIDRMALVYGDPGLGKTETCAWWVNHHGQNAAYVPTKKLMSGRWLLEEIVMELGEAPAYRTCDLFRQAVEILAGTDRLLILDEADYLTRDKAVLETIRDIHDATRSPILLVGMEKADTKLRRHRHLWRRFSEVERFKPLTMEDIAAVFEQICEYPVDSSAVEAVHGFGSVTVSLLYRLCRFMEESVIKHGLDHVTADCVFPGQRSK</sequence>
<evidence type="ECO:0000259" key="1">
    <source>
        <dbReference type="Pfam" id="PF13401"/>
    </source>
</evidence>
<dbReference type="KEGG" id="dal:Dalk_4780"/>
<dbReference type="InterPro" id="IPR027417">
    <property type="entry name" value="P-loop_NTPase"/>
</dbReference>
<proteinExistence type="predicted"/>
<accession>B8FD27</accession>
<dbReference type="InterPro" id="IPR052026">
    <property type="entry name" value="ExeA_AAA_ATPase_DNA-bind"/>
</dbReference>
<dbReference type="Proteomes" id="UP000000739">
    <property type="component" value="Chromosome"/>
</dbReference>
<dbReference type="GO" id="GO:0016887">
    <property type="term" value="F:ATP hydrolysis activity"/>
    <property type="evidence" value="ECO:0007669"/>
    <property type="project" value="InterPro"/>
</dbReference>
<reference evidence="2 3" key="1">
    <citation type="journal article" date="2012" name="Environ. Microbiol.">
        <title>The genome sequence of Desulfatibacillum alkenivorans AK-01: a blueprint for anaerobic alkane oxidation.</title>
        <authorList>
            <person name="Callaghan A.V."/>
            <person name="Morris B.E."/>
            <person name="Pereira I.A."/>
            <person name="McInerney M.J."/>
            <person name="Austin R.N."/>
            <person name="Groves J.T."/>
            <person name="Kukor J.J."/>
            <person name="Suflita J.M."/>
            <person name="Young L.Y."/>
            <person name="Zylstra G.J."/>
            <person name="Wawrik B."/>
        </authorList>
    </citation>
    <scope>NUCLEOTIDE SEQUENCE [LARGE SCALE GENOMIC DNA]</scope>
    <source>
        <strain evidence="2 3">AK-01</strain>
    </source>
</reference>
<feature type="domain" description="ORC1/DEAH AAA+ ATPase" evidence="1">
    <location>
        <begin position="30"/>
        <end position="146"/>
    </location>
</feature>
<dbReference type="AlphaFoldDB" id="B8FD27"/>
<dbReference type="eggNOG" id="COG2842">
    <property type="taxonomic scope" value="Bacteria"/>
</dbReference>
<dbReference type="PANTHER" id="PTHR35894">
    <property type="entry name" value="GENERAL SECRETION PATHWAY PROTEIN A-RELATED"/>
    <property type="match status" value="1"/>
</dbReference>
<dbReference type="RefSeq" id="WP_015949497.1">
    <property type="nucleotide sequence ID" value="NC_011768.1"/>
</dbReference>
<keyword evidence="3" id="KW-1185">Reference proteome</keyword>
<dbReference type="Pfam" id="PF13401">
    <property type="entry name" value="AAA_22"/>
    <property type="match status" value="1"/>
</dbReference>
<dbReference type="SUPFAM" id="SSF52540">
    <property type="entry name" value="P-loop containing nucleoside triphosphate hydrolases"/>
    <property type="match status" value="1"/>
</dbReference>
<evidence type="ECO:0000313" key="2">
    <source>
        <dbReference type="EMBL" id="ACL06458.1"/>
    </source>
</evidence>
<dbReference type="EMBL" id="CP001322">
    <property type="protein sequence ID" value="ACL06458.1"/>
    <property type="molecule type" value="Genomic_DNA"/>
</dbReference>
<dbReference type="Gene3D" id="3.40.50.300">
    <property type="entry name" value="P-loop containing nucleotide triphosphate hydrolases"/>
    <property type="match status" value="1"/>
</dbReference>
<protein>
    <submittedName>
        <fullName evidence="2">Prophage MuSo1, DNA transposition protein, putative</fullName>
    </submittedName>
</protein>
<dbReference type="HOGENOM" id="CLU_099028_0_0_7"/>
<name>B8FD27_DESAL</name>
<dbReference type="InterPro" id="IPR049945">
    <property type="entry name" value="AAA_22"/>
</dbReference>
<dbReference type="PANTHER" id="PTHR35894:SF5">
    <property type="entry name" value="MU-LIKE PROPHAGE FLUMU DNA TRANSPOSITION PROTEIN B"/>
    <property type="match status" value="1"/>
</dbReference>
<gene>
    <name evidence="2" type="ordered locus">Dalk_4780</name>
</gene>